<dbReference type="AlphaFoldDB" id="A0A1H6FVH0"/>
<accession>A0A1H6FVH0</accession>
<evidence type="ECO:0000313" key="1">
    <source>
        <dbReference type="EMBL" id="SEH13795.1"/>
    </source>
</evidence>
<protein>
    <recommendedName>
        <fullName evidence="3">Universal stress protein family protein</fullName>
    </recommendedName>
</protein>
<evidence type="ECO:0008006" key="3">
    <source>
        <dbReference type="Google" id="ProtNLM"/>
    </source>
</evidence>
<dbReference type="InterPro" id="IPR014729">
    <property type="entry name" value="Rossmann-like_a/b/a_fold"/>
</dbReference>
<name>A0A1H6FVH0_THEAL</name>
<organism evidence="1 2">
    <name type="scientific">Thermoleophilum album</name>
    <dbReference type="NCBI Taxonomy" id="29539"/>
    <lineage>
        <taxon>Bacteria</taxon>
        <taxon>Bacillati</taxon>
        <taxon>Actinomycetota</taxon>
        <taxon>Thermoleophilia</taxon>
        <taxon>Thermoleophilales</taxon>
        <taxon>Thermoleophilaceae</taxon>
        <taxon>Thermoleophilum</taxon>
    </lineage>
</organism>
<dbReference type="Proteomes" id="UP000222056">
    <property type="component" value="Unassembled WGS sequence"/>
</dbReference>
<evidence type="ECO:0000313" key="2">
    <source>
        <dbReference type="Proteomes" id="UP000222056"/>
    </source>
</evidence>
<dbReference type="EMBL" id="FNWJ01000002">
    <property type="protein sequence ID" value="SEH13795.1"/>
    <property type="molecule type" value="Genomic_DNA"/>
</dbReference>
<reference evidence="2" key="1">
    <citation type="submission" date="2016-10" db="EMBL/GenBank/DDBJ databases">
        <authorList>
            <person name="Varghese N."/>
            <person name="Submissions S."/>
        </authorList>
    </citation>
    <scope>NUCLEOTIDE SEQUENCE [LARGE SCALE GENOMIC DNA]</scope>
    <source>
        <strain evidence="2">ATCC 35263</strain>
    </source>
</reference>
<sequence length="278" mass="31198">MSENTRRLLVVANETVAGMPLIDAVRRRAEQGPVEVHVICPQNAPKHGLVIYDETVREAAENRLALTLAQLREAGIEASGAVVDPDPYTAVMDALRERRYDEIIISTHPQTRSGWLRQGLVDRVRAATDIPVEHVVVDLDHEREQVKRTLVVANQTVASRELLDLLREKARQGRRRFIVLVPLGDASSSDEAHERLARTLEMLRREGLEAIGQVVHPDPYTAIRNAIQFYDPDEIVISTLPETRSGWLRADLVNRVRQLTSRPVEHVVAEPAPAEVAR</sequence>
<dbReference type="STRING" id="29539.SAMN02745716_1324"/>
<dbReference type="Gene3D" id="3.40.50.620">
    <property type="entry name" value="HUPs"/>
    <property type="match status" value="2"/>
</dbReference>
<dbReference type="SUPFAM" id="SSF52402">
    <property type="entry name" value="Adenine nucleotide alpha hydrolases-like"/>
    <property type="match status" value="2"/>
</dbReference>
<dbReference type="RefSeq" id="WP_093117533.1">
    <property type="nucleotide sequence ID" value="NZ_FNWJ01000002.1"/>
</dbReference>
<proteinExistence type="predicted"/>
<keyword evidence="2" id="KW-1185">Reference proteome</keyword>
<dbReference type="OrthoDB" id="5184682at2"/>
<gene>
    <name evidence="1" type="ORF">SAMN02745716_1324</name>
</gene>